<feature type="binding site" evidence="6">
    <location>
        <begin position="14"/>
        <end position="19"/>
    </location>
    <ligand>
        <name>NADP(+)</name>
        <dbReference type="ChEBI" id="CHEBI:58349"/>
    </ligand>
</feature>
<comment type="catalytic activity">
    <reaction evidence="4">
        <text>L-proline + NADP(+) = (S)-1-pyrroline-5-carboxylate + NADPH + 2 H(+)</text>
        <dbReference type="Rhea" id="RHEA:14109"/>
        <dbReference type="ChEBI" id="CHEBI:15378"/>
        <dbReference type="ChEBI" id="CHEBI:17388"/>
        <dbReference type="ChEBI" id="CHEBI:57783"/>
        <dbReference type="ChEBI" id="CHEBI:58349"/>
        <dbReference type="ChEBI" id="CHEBI:60039"/>
        <dbReference type="EC" id="1.5.1.2"/>
    </reaction>
</comment>
<dbReference type="SUPFAM" id="SSF48179">
    <property type="entry name" value="6-phosphogluconate dehydrogenase C-terminal domain-like"/>
    <property type="match status" value="1"/>
</dbReference>
<dbReference type="InterPro" id="IPR028939">
    <property type="entry name" value="P5C_Rdtase_cat_N"/>
</dbReference>
<comment type="catalytic activity">
    <reaction evidence="4">
        <text>L-proline + NAD(+) = (S)-1-pyrroline-5-carboxylate + NADH + 2 H(+)</text>
        <dbReference type="Rhea" id="RHEA:14105"/>
        <dbReference type="ChEBI" id="CHEBI:15378"/>
        <dbReference type="ChEBI" id="CHEBI:17388"/>
        <dbReference type="ChEBI" id="CHEBI:57540"/>
        <dbReference type="ChEBI" id="CHEBI:57945"/>
        <dbReference type="ChEBI" id="CHEBI:60039"/>
        <dbReference type="EC" id="1.5.1.2"/>
    </reaction>
</comment>
<dbReference type="InterPro" id="IPR036291">
    <property type="entry name" value="NAD(P)-bd_dom_sf"/>
</dbReference>
<reference evidence="9 10" key="1">
    <citation type="submission" date="2016-10" db="EMBL/GenBank/DDBJ databases">
        <authorList>
            <person name="de Groot N.N."/>
        </authorList>
    </citation>
    <scope>NUCLEOTIDE SEQUENCE [LARGE SCALE GENOMIC DNA]</scope>
    <source>
        <strain evidence="9 10">DSM 22220</strain>
    </source>
</reference>
<keyword evidence="2 4" id="KW-0521">NADP</keyword>
<sequence>MDFDEINRRGLVLIGCGRMGGAMLTGWLNSGIAPSSVTVSDPNADPAWAERGVRLNRQPPDNPAVLVLAVKPQMIGDVLSGLPIGPDTLLLSVAAGVTLDRYAMAFPGARIVRAMPNTPAAIGRGITAIIGNAAAGRAALEMAEALLSVVGEVVRLSDEAQMDAVTALSGSGPAYVFHMIEAMTQAGIAQGLPADLALNLARATVAGAGALAMHDDTPPAALREAVTSPGGTTAAGLAQLMDAKAGLVPLMARTVAAAADRSRELGR</sequence>
<comment type="function">
    <text evidence="4">Catalyzes the reduction of 1-pyrroline-5-carboxylate (PCA) to L-proline.</text>
</comment>
<dbReference type="GO" id="GO:0004735">
    <property type="term" value="F:pyrroline-5-carboxylate reductase activity"/>
    <property type="evidence" value="ECO:0007669"/>
    <property type="project" value="UniProtKB-UniRule"/>
</dbReference>
<comment type="pathway">
    <text evidence="4">Amino-acid biosynthesis; L-proline biosynthesis; L-proline from L-glutamate 5-semialdehyde: step 1/1.</text>
</comment>
<dbReference type="UniPathway" id="UPA00098">
    <property type="reaction ID" value="UER00361"/>
</dbReference>
<evidence type="ECO:0000256" key="1">
    <source>
        <dbReference type="ARBA" id="ARBA00005525"/>
    </source>
</evidence>
<dbReference type="GO" id="GO:0055129">
    <property type="term" value="P:L-proline biosynthetic process"/>
    <property type="evidence" value="ECO:0007669"/>
    <property type="project" value="UniProtKB-UniRule"/>
</dbReference>
<evidence type="ECO:0000256" key="3">
    <source>
        <dbReference type="ARBA" id="ARBA00023002"/>
    </source>
</evidence>
<evidence type="ECO:0000256" key="6">
    <source>
        <dbReference type="PIRSR" id="PIRSR000193-1"/>
    </source>
</evidence>
<dbReference type="InterPro" id="IPR008927">
    <property type="entry name" value="6-PGluconate_DH-like_C_sf"/>
</dbReference>
<evidence type="ECO:0000256" key="2">
    <source>
        <dbReference type="ARBA" id="ARBA00022857"/>
    </source>
</evidence>
<dbReference type="InterPro" id="IPR000304">
    <property type="entry name" value="Pyrroline-COOH_reductase"/>
</dbReference>
<feature type="binding site" evidence="6">
    <location>
        <begin position="69"/>
        <end position="72"/>
    </location>
    <ligand>
        <name>NADP(+)</name>
        <dbReference type="ChEBI" id="CHEBI:58349"/>
    </ligand>
</feature>
<dbReference type="PANTHER" id="PTHR11645:SF0">
    <property type="entry name" value="PYRROLINE-5-CARBOXYLATE REDUCTASE 3"/>
    <property type="match status" value="1"/>
</dbReference>
<dbReference type="NCBIfam" id="TIGR00112">
    <property type="entry name" value="proC"/>
    <property type="match status" value="1"/>
</dbReference>
<keyword evidence="3 4" id="KW-0560">Oxidoreductase</keyword>
<dbReference type="OrthoDB" id="9805754at2"/>
<evidence type="ECO:0000256" key="4">
    <source>
        <dbReference type="HAMAP-Rule" id="MF_01925"/>
    </source>
</evidence>
<dbReference type="PANTHER" id="PTHR11645">
    <property type="entry name" value="PYRROLINE-5-CARBOXYLATE REDUCTASE"/>
    <property type="match status" value="1"/>
</dbReference>
<keyword evidence="4" id="KW-0641">Proline biosynthesis</keyword>
<dbReference type="EMBL" id="FNAH01000001">
    <property type="protein sequence ID" value="SDD17558.1"/>
    <property type="molecule type" value="Genomic_DNA"/>
</dbReference>
<dbReference type="Proteomes" id="UP000199344">
    <property type="component" value="Unassembled WGS sequence"/>
</dbReference>
<protein>
    <recommendedName>
        <fullName evidence="4 5">Pyrroline-5-carboxylate reductase</fullName>
        <shortName evidence="4">P5C reductase</shortName>
        <shortName evidence="4">P5CR</shortName>
        <ecNumber evidence="4 5">1.5.1.2</ecNumber>
    </recommendedName>
    <alternativeName>
        <fullName evidence="4">PCA reductase</fullName>
    </alternativeName>
</protein>
<feature type="domain" description="Pyrroline-5-carboxylate reductase catalytic N-terminal" evidence="7">
    <location>
        <begin position="12"/>
        <end position="96"/>
    </location>
</feature>
<evidence type="ECO:0000259" key="7">
    <source>
        <dbReference type="Pfam" id="PF03807"/>
    </source>
</evidence>
<dbReference type="RefSeq" id="WP_090520867.1">
    <property type="nucleotide sequence ID" value="NZ_FNAH01000001.1"/>
</dbReference>
<organism evidence="9 10">
    <name type="scientific">Paracoccus isoporae</name>
    <dbReference type="NCBI Taxonomy" id="591205"/>
    <lineage>
        <taxon>Bacteria</taxon>
        <taxon>Pseudomonadati</taxon>
        <taxon>Pseudomonadota</taxon>
        <taxon>Alphaproteobacteria</taxon>
        <taxon>Rhodobacterales</taxon>
        <taxon>Paracoccaceae</taxon>
        <taxon>Paracoccus</taxon>
    </lineage>
</organism>
<dbReference type="Gene3D" id="1.10.3730.10">
    <property type="entry name" value="ProC C-terminal domain-like"/>
    <property type="match status" value="1"/>
</dbReference>
<evidence type="ECO:0000313" key="9">
    <source>
        <dbReference type="EMBL" id="SDD17558.1"/>
    </source>
</evidence>
<keyword evidence="4" id="KW-0028">Amino-acid biosynthesis</keyword>
<proteinExistence type="inferred from homology"/>
<dbReference type="EC" id="1.5.1.2" evidence="4 5"/>
<keyword evidence="4" id="KW-0963">Cytoplasm</keyword>
<dbReference type="Pfam" id="PF03807">
    <property type="entry name" value="F420_oxidored"/>
    <property type="match status" value="1"/>
</dbReference>
<evidence type="ECO:0000313" key="10">
    <source>
        <dbReference type="Proteomes" id="UP000199344"/>
    </source>
</evidence>
<evidence type="ECO:0000259" key="8">
    <source>
        <dbReference type="Pfam" id="PF14748"/>
    </source>
</evidence>
<dbReference type="PIRSF" id="PIRSF000193">
    <property type="entry name" value="Pyrrol-5-carb_rd"/>
    <property type="match status" value="1"/>
</dbReference>
<gene>
    <name evidence="4" type="primary">proC</name>
    <name evidence="9" type="ORF">SAMN05421538_10123</name>
</gene>
<dbReference type="Gene3D" id="3.40.50.720">
    <property type="entry name" value="NAD(P)-binding Rossmann-like Domain"/>
    <property type="match status" value="1"/>
</dbReference>
<dbReference type="FunFam" id="1.10.3730.10:FF:000001">
    <property type="entry name" value="Pyrroline-5-carboxylate reductase"/>
    <property type="match status" value="1"/>
</dbReference>
<dbReference type="Pfam" id="PF14748">
    <property type="entry name" value="P5CR_dimer"/>
    <property type="match status" value="1"/>
</dbReference>
<dbReference type="SUPFAM" id="SSF51735">
    <property type="entry name" value="NAD(P)-binding Rossmann-fold domains"/>
    <property type="match status" value="1"/>
</dbReference>
<evidence type="ECO:0000256" key="5">
    <source>
        <dbReference type="NCBIfam" id="TIGR00112"/>
    </source>
</evidence>
<keyword evidence="10" id="KW-1185">Reference proteome</keyword>
<dbReference type="STRING" id="591205.SAMN05421538_10123"/>
<dbReference type="HAMAP" id="MF_01925">
    <property type="entry name" value="P5C_reductase"/>
    <property type="match status" value="1"/>
</dbReference>
<dbReference type="AlphaFoldDB" id="A0A1G6SL39"/>
<feature type="binding site" evidence="6">
    <location>
        <position position="56"/>
    </location>
    <ligand>
        <name>NADPH</name>
        <dbReference type="ChEBI" id="CHEBI:57783"/>
    </ligand>
</feature>
<feature type="domain" description="Pyrroline-5-carboxylate reductase dimerisation" evidence="8">
    <location>
        <begin position="159"/>
        <end position="265"/>
    </location>
</feature>
<dbReference type="InterPro" id="IPR029036">
    <property type="entry name" value="P5CR_dimer"/>
</dbReference>
<accession>A0A1G6SL39</accession>
<comment type="subcellular location">
    <subcellularLocation>
        <location evidence="4">Cytoplasm</location>
    </subcellularLocation>
</comment>
<comment type="similarity">
    <text evidence="1 4">Belongs to the pyrroline-5-carboxylate reductase family.</text>
</comment>
<dbReference type="GO" id="GO:0005737">
    <property type="term" value="C:cytoplasm"/>
    <property type="evidence" value="ECO:0007669"/>
    <property type="project" value="UniProtKB-SubCell"/>
</dbReference>
<name>A0A1G6SL39_9RHOB</name>